<dbReference type="EMBL" id="AP022642">
    <property type="protein sequence ID" value="BCA30657.1"/>
    <property type="molecule type" value="Genomic_DNA"/>
</dbReference>
<evidence type="ECO:0000313" key="3">
    <source>
        <dbReference type="Proteomes" id="UP000501237"/>
    </source>
</evidence>
<feature type="transmembrane region" description="Helical" evidence="1">
    <location>
        <begin position="30"/>
        <end position="47"/>
    </location>
</feature>
<name>A0A679GVG8_9GAMM</name>
<dbReference type="KEGG" id="poj:PtoMrB4_46340"/>
<keyword evidence="1" id="KW-0472">Membrane</keyword>
<dbReference type="AlphaFoldDB" id="A0A679GVG8"/>
<feature type="transmembrane region" description="Helical" evidence="1">
    <location>
        <begin position="6"/>
        <end position="23"/>
    </location>
</feature>
<accession>A0A679GVG8</accession>
<keyword evidence="1" id="KW-1133">Transmembrane helix</keyword>
<dbReference type="Proteomes" id="UP000501237">
    <property type="component" value="Chromosome"/>
</dbReference>
<reference evidence="2 3" key="1">
    <citation type="journal article" date="2020" name="Microbiol. Resour. Announc.">
        <title>Complete genome sequence of Pseudomonas otitidis strain MrB4, isolated from Lake Biwa in Japan.</title>
        <authorList>
            <person name="Miyazaki K."/>
            <person name="Hase E."/>
            <person name="Maruya T."/>
        </authorList>
    </citation>
    <scope>NUCLEOTIDE SEQUENCE [LARGE SCALE GENOMIC DNA]</scope>
    <source>
        <strain evidence="2 3">MrB4</strain>
    </source>
</reference>
<proteinExistence type="predicted"/>
<evidence type="ECO:0000256" key="1">
    <source>
        <dbReference type="SAM" id="Phobius"/>
    </source>
</evidence>
<protein>
    <recommendedName>
        <fullName evidence="4">Amino acid transporter</fullName>
    </recommendedName>
</protein>
<dbReference type="GeneID" id="57399853"/>
<evidence type="ECO:0000313" key="2">
    <source>
        <dbReference type="EMBL" id="BCA30657.1"/>
    </source>
</evidence>
<keyword evidence="1" id="KW-0812">Transmembrane</keyword>
<evidence type="ECO:0008006" key="4">
    <source>
        <dbReference type="Google" id="ProtNLM"/>
    </source>
</evidence>
<organism evidence="2 3">
    <name type="scientific">Metapseudomonas otitidis</name>
    <dbReference type="NCBI Taxonomy" id="319939"/>
    <lineage>
        <taxon>Bacteria</taxon>
        <taxon>Pseudomonadati</taxon>
        <taxon>Pseudomonadota</taxon>
        <taxon>Gammaproteobacteria</taxon>
        <taxon>Pseudomonadales</taxon>
        <taxon>Pseudomonadaceae</taxon>
        <taxon>Metapseudomonas</taxon>
    </lineage>
</organism>
<sequence>MDYLDLLQWPAMLVTVAAAWLIGSKTTARRHIGFWVFLASNALWIAWGLHAHAWALIVLQLCLAAMNLRGAKKADETSD</sequence>
<dbReference type="RefSeq" id="WP_172434597.1">
    <property type="nucleotide sequence ID" value="NZ_AP022642.1"/>
</dbReference>
<gene>
    <name evidence="2" type="ORF">PtoMrB4_46340</name>
</gene>